<name>A0A0A9BQ84_ARUDO</name>
<sequence length="16" mass="1738">MIVAPYKSLRGNGMNS</sequence>
<protein>
    <submittedName>
        <fullName evidence="1">Uncharacterized protein</fullName>
    </submittedName>
</protein>
<dbReference type="AlphaFoldDB" id="A0A0A9BQ84"/>
<proteinExistence type="predicted"/>
<organism evidence="1">
    <name type="scientific">Arundo donax</name>
    <name type="common">Giant reed</name>
    <name type="synonym">Donax arundinaceus</name>
    <dbReference type="NCBI Taxonomy" id="35708"/>
    <lineage>
        <taxon>Eukaryota</taxon>
        <taxon>Viridiplantae</taxon>
        <taxon>Streptophyta</taxon>
        <taxon>Embryophyta</taxon>
        <taxon>Tracheophyta</taxon>
        <taxon>Spermatophyta</taxon>
        <taxon>Magnoliopsida</taxon>
        <taxon>Liliopsida</taxon>
        <taxon>Poales</taxon>
        <taxon>Poaceae</taxon>
        <taxon>PACMAD clade</taxon>
        <taxon>Arundinoideae</taxon>
        <taxon>Arundineae</taxon>
        <taxon>Arundo</taxon>
    </lineage>
</organism>
<reference evidence="1" key="1">
    <citation type="submission" date="2014-09" db="EMBL/GenBank/DDBJ databases">
        <authorList>
            <person name="Magalhaes I.L.F."/>
            <person name="Oliveira U."/>
            <person name="Santos F.R."/>
            <person name="Vidigal T.H.D.A."/>
            <person name="Brescovit A.D."/>
            <person name="Santos A.J."/>
        </authorList>
    </citation>
    <scope>NUCLEOTIDE SEQUENCE</scope>
    <source>
        <tissue evidence="1">Shoot tissue taken approximately 20 cm above the soil surface</tissue>
    </source>
</reference>
<reference evidence="1" key="2">
    <citation type="journal article" date="2015" name="Data Brief">
        <title>Shoot transcriptome of the giant reed, Arundo donax.</title>
        <authorList>
            <person name="Barrero R.A."/>
            <person name="Guerrero F.D."/>
            <person name="Moolhuijzen P."/>
            <person name="Goolsby J.A."/>
            <person name="Tidwell J."/>
            <person name="Bellgard S.E."/>
            <person name="Bellgard M.I."/>
        </authorList>
    </citation>
    <scope>NUCLEOTIDE SEQUENCE</scope>
    <source>
        <tissue evidence="1">Shoot tissue taken approximately 20 cm above the soil surface</tissue>
    </source>
</reference>
<dbReference type="EMBL" id="GBRH01234515">
    <property type="protein sequence ID" value="JAD63380.1"/>
    <property type="molecule type" value="Transcribed_RNA"/>
</dbReference>
<accession>A0A0A9BQ84</accession>
<evidence type="ECO:0000313" key="1">
    <source>
        <dbReference type="EMBL" id="JAD63380.1"/>
    </source>
</evidence>